<dbReference type="GO" id="GO:0005886">
    <property type="term" value="C:plasma membrane"/>
    <property type="evidence" value="ECO:0007669"/>
    <property type="project" value="UniProtKB-SubCell"/>
</dbReference>
<dbReference type="Proteomes" id="UP000199309">
    <property type="component" value="Unassembled WGS sequence"/>
</dbReference>
<comment type="similarity">
    <text evidence="1 9 11">Belongs to the peptidase A8 family.</text>
</comment>
<feature type="transmembrane region" description="Helical" evidence="9">
    <location>
        <begin position="70"/>
        <end position="89"/>
    </location>
</feature>
<evidence type="ECO:0000256" key="9">
    <source>
        <dbReference type="HAMAP-Rule" id="MF_00161"/>
    </source>
</evidence>
<dbReference type="UniPathway" id="UPA00665"/>
<evidence type="ECO:0000256" key="11">
    <source>
        <dbReference type="RuleBase" id="RU004181"/>
    </source>
</evidence>
<proteinExistence type="inferred from homology"/>
<comment type="catalytic activity">
    <reaction evidence="9 10">
        <text>Release of signal peptides from bacterial membrane prolipoproteins. Hydrolyzes -Xaa-Yaa-Zaa-|-(S,diacylglyceryl)Cys-, in which Xaa is hydrophobic (preferably Leu), and Yaa (Ala or Ser) and Zaa (Gly or Ala) have small, neutral side chains.</text>
        <dbReference type="EC" id="3.4.23.36"/>
    </reaction>
</comment>
<evidence type="ECO:0000256" key="10">
    <source>
        <dbReference type="RuleBase" id="RU000594"/>
    </source>
</evidence>
<keyword evidence="6 9" id="KW-0378">Hydrolase</keyword>
<dbReference type="GO" id="GO:0004190">
    <property type="term" value="F:aspartic-type endopeptidase activity"/>
    <property type="evidence" value="ECO:0007669"/>
    <property type="project" value="UniProtKB-UniRule"/>
</dbReference>
<feature type="transmembrane region" description="Helical" evidence="9">
    <location>
        <begin position="101"/>
        <end position="119"/>
    </location>
</feature>
<feature type="active site" evidence="9">
    <location>
        <position position="155"/>
    </location>
</feature>
<keyword evidence="3 9" id="KW-0645">Protease</keyword>
<comment type="subcellular location">
    <subcellularLocation>
        <location evidence="9">Cell membrane</location>
        <topology evidence="9">Multi-pass membrane protein</topology>
    </subcellularLocation>
</comment>
<dbReference type="PRINTS" id="PR00781">
    <property type="entry name" value="LIPOSIGPTASE"/>
</dbReference>
<dbReference type="PANTHER" id="PTHR33695">
    <property type="entry name" value="LIPOPROTEIN SIGNAL PEPTIDASE"/>
    <property type="match status" value="1"/>
</dbReference>
<dbReference type="PANTHER" id="PTHR33695:SF1">
    <property type="entry name" value="LIPOPROTEIN SIGNAL PEPTIDASE"/>
    <property type="match status" value="1"/>
</dbReference>
<feature type="transmembrane region" description="Helical" evidence="9">
    <location>
        <begin position="161"/>
        <end position="184"/>
    </location>
</feature>
<dbReference type="STRING" id="349095.SAMN05660299_01915"/>
<evidence type="ECO:0000256" key="3">
    <source>
        <dbReference type="ARBA" id="ARBA00022670"/>
    </source>
</evidence>
<evidence type="ECO:0000256" key="4">
    <source>
        <dbReference type="ARBA" id="ARBA00022692"/>
    </source>
</evidence>
<evidence type="ECO:0000256" key="5">
    <source>
        <dbReference type="ARBA" id="ARBA00022750"/>
    </source>
</evidence>
<feature type="active site" evidence="9">
    <location>
        <position position="169"/>
    </location>
</feature>
<dbReference type="EMBL" id="FNHQ01000019">
    <property type="protein sequence ID" value="SDM99820.1"/>
    <property type="molecule type" value="Genomic_DNA"/>
</dbReference>
<dbReference type="AlphaFoldDB" id="A0A1G9XSX0"/>
<name>A0A1G9XSX0_9FIRM</name>
<comment type="pathway">
    <text evidence="9">Protein modification; lipoprotein biosynthesis (signal peptide cleavage).</text>
</comment>
<dbReference type="Pfam" id="PF01252">
    <property type="entry name" value="Peptidase_A8"/>
    <property type="match status" value="1"/>
</dbReference>
<comment type="function">
    <text evidence="9 10">This protein specifically catalyzes the removal of signal peptides from prolipoproteins.</text>
</comment>
<dbReference type="NCBIfam" id="TIGR00077">
    <property type="entry name" value="lspA"/>
    <property type="match status" value="1"/>
</dbReference>
<keyword evidence="2 9" id="KW-1003">Cell membrane</keyword>
<dbReference type="InterPro" id="IPR001872">
    <property type="entry name" value="Peptidase_A8"/>
</dbReference>
<evidence type="ECO:0000256" key="1">
    <source>
        <dbReference type="ARBA" id="ARBA00006139"/>
    </source>
</evidence>
<dbReference type="EC" id="3.4.23.36" evidence="9"/>
<keyword evidence="7 9" id="KW-1133">Transmembrane helix</keyword>
<keyword evidence="4 9" id="KW-0812">Transmembrane</keyword>
<evidence type="ECO:0000256" key="2">
    <source>
        <dbReference type="ARBA" id="ARBA00022475"/>
    </source>
</evidence>
<keyword evidence="8 9" id="KW-0472">Membrane</keyword>
<evidence type="ECO:0000256" key="8">
    <source>
        <dbReference type="ARBA" id="ARBA00023136"/>
    </source>
</evidence>
<evidence type="ECO:0000256" key="6">
    <source>
        <dbReference type="ARBA" id="ARBA00022801"/>
    </source>
</evidence>
<sequence>MSLFFFAENVDLAVLNFKDNCGRIYALYRLICKHVDTKDFLGGYSVPVFLIALFIVALDQMSKFVIRQFMAMYESIPVIPGFFHITYILNKGAAFGILENQRWFFLAIAVALFFIYFLFRKKMPQDLLVHWGVGLLLGGALGNALDRFFQGAVTDFFDFRIWPVFNVADVGIVIGVCLLLWYSWNHGKD</sequence>
<dbReference type="HAMAP" id="MF_00161">
    <property type="entry name" value="LspA"/>
    <property type="match status" value="1"/>
</dbReference>
<accession>A0A1G9XSX0</accession>
<dbReference type="GO" id="GO:0006508">
    <property type="term" value="P:proteolysis"/>
    <property type="evidence" value="ECO:0007669"/>
    <property type="project" value="UniProtKB-KW"/>
</dbReference>
<reference evidence="12 13" key="1">
    <citation type="submission" date="2016-10" db="EMBL/GenBank/DDBJ databases">
        <authorList>
            <person name="de Groot N.N."/>
        </authorList>
    </citation>
    <scope>NUCLEOTIDE SEQUENCE [LARGE SCALE GENOMIC DNA]</scope>
    <source>
        <strain evidence="12 13">DSM 16981</strain>
    </source>
</reference>
<evidence type="ECO:0000313" key="13">
    <source>
        <dbReference type="Proteomes" id="UP000199309"/>
    </source>
</evidence>
<keyword evidence="13" id="KW-1185">Reference proteome</keyword>
<keyword evidence="5 9" id="KW-0064">Aspartyl protease</keyword>
<evidence type="ECO:0000256" key="7">
    <source>
        <dbReference type="ARBA" id="ARBA00022989"/>
    </source>
</evidence>
<evidence type="ECO:0000313" key="12">
    <source>
        <dbReference type="EMBL" id="SDM99820.1"/>
    </source>
</evidence>
<feature type="transmembrane region" description="Helical" evidence="9">
    <location>
        <begin position="128"/>
        <end position="149"/>
    </location>
</feature>
<organism evidence="12 13">
    <name type="scientific">Megasphaera paucivorans</name>
    <dbReference type="NCBI Taxonomy" id="349095"/>
    <lineage>
        <taxon>Bacteria</taxon>
        <taxon>Bacillati</taxon>
        <taxon>Bacillota</taxon>
        <taxon>Negativicutes</taxon>
        <taxon>Veillonellales</taxon>
        <taxon>Veillonellaceae</taxon>
        <taxon>Megasphaera</taxon>
    </lineage>
</organism>
<gene>
    <name evidence="9" type="primary">lspA</name>
    <name evidence="12" type="ORF">SAMN05660299_01915</name>
</gene>
<feature type="transmembrane region" description="Helical" evidence="9">
    <location>
        <begin position="40"/>
        <end position="58"/>
    </location>
</feature>
<protein>
    <recommendedName>
        <fullName evidence="9">Lipoprotein signal peptidase</fullName>
        <ecNumber evidence="9">3.4.23.36</ecNumber>
    </recommendedName>
    <alternativeName>
        <fullName evidence="9">Prolipoprotein signal peptidase</fullName>
    </alternativeName>
    <alternativeName>
        <fullName evidence="9">Signal peptidase II</fullName>
        <shortName evidence="9">SPase II</shortName>
    </alternativeName>
</protein>
<dbReference type="PROSITE" id="PS00855">
    <property type="entry name" value="SPASE_II"/>
    <property type="match status" value="1"/>
</dbReference>